<evidence type="ECO:0000313" key="3">
    <source>
        <dbReference type="Proteomes" id="UP000677082"/>
    </source>
</evidence>
<dbReference type="Proteomes" id="UP000677082">
    <property type="component" value="Unassembled WGS sequence"/>
</dbReference>
<dbReference type="EMBL" id="BOQN01000020">
    <property type="protein sequence ID" value="GIM89828.1"/>
    <property type="molecule type" value="Genomic_DNA"/>
</dbReference>
<feature type="region of interest" description="Disordered" evidence="1">
    <location>
        <begin position="31"/>
        <end position="61"/>
    </location>
</feature>
<comment type="caution">
    <text evidence="2">The sequence shown here is derived from an EMBL/GenBank/DDBJ whole genome shotgun (WGS) entry which is preliminary data.</text>
</comment>
<protein>
    <submittedName>
        <fullName evidence="2">Uncharacterized protein</fullName>
    </submittedName>
</protein>
<feature type="compositionally biased region" description="Basic and acidic residues" evidence="1">
    <location>
        <begin position="79"/>
        <end position="88"/>
    </location>
</feature>
<accession>A0A919T617</accession>
<feature type="compositionally biased region" description="Basic and acidic residues" evidence="1">
    <location>
        <begin position="97"/>
        <end position="118"/>
    </location>
</feature>
<dbReference type="RefSeq" id="WP_213005789.1">
    <property type="nucleotide sequence ID" value="NZ_BOQN01000020.1"/>
</dbReference>
<name>A0A919T617_9ACTN</name>
<dbReference type="AlphaFoldDB" id="A0A919T617"/>
<feature type="compositionally biased region" description="Acidic residues" evidence="1">
    <location>
        <begin position="119"/>
        <end position="139"/>
    </location>
</feature>
<keyword evidence="3" id="KW-1185">Reference proteome</keyword>
<sequence>MSQPAEVATTYDWERLNAQLGVLSMDVEDLWEQITDPDRQRETEEPVAEESDADRDGLDRGDVLAAMAVVVRYLYQRDLDADRDHTPSEEEPVPAEELDRDHDRDAELEEERRRRLDYETDGDLDGDYDPTPDEPDLDG</sequence>
<reference evidence="2 3" key="1">
    <citation type="submission" date="2021-03" db="EMBL/GenBank/DDBJ databases">
        <title>Whole genome shotgun sequence of Actinoplanes toevensis NBRC 105298.</title>
        <authorList>
            <person name="Komaki H."/>
            <person name="Tamura T."/>
        </authorList>
    </citation>
    <scope>NUCLEOTIDE SEQUENCE [LARGE SCALE GENOMIC DNA]</scope>
    <source>
        <strain evidence="2 3">NBRC 105298</strain>
    </source>
</reference>
<evidence type="ECO:0000313" key="2">
    <source>
        <dbReference type="EMBL" id="GIM89828.1"/>
    </source>
</evidence>
<gene>
    <name evidence="2" type="ORF">Ato02nite_016210</name>
</gene>
<proteinExistence type="predicted"/>
<evidence type="ECO:0000256" key="1">
    <source>
        <dbReference type="SAM" id="MobiDB-lite"/>
    </source>
</evidence>
<organism evidence="2 3">
    <name type="scientific">Paractinoplanes toevensis</name>
    <dbReference type="NCBI Taxonomy" id="571911"/>
    <lineage>
        <taxon>Bacteria</taxon>
        <taxon>Bacillati</taxon>
        <taxon>Actinomycetota</taxon>
        <taxon>Actinomycetes</taxon>
        <taxon>Micromonosporales</taxon>
        <taxon>Micromonosporaceae</taxon>
        <taxon>Paractinoplanes</taxon>
    </lineage>
</organism>
<feature type="region of interest" description="Disordered" evidence="1">
    <location>
        <begin position="79"/>
        <end position="139"/>
    </location>
</feature>